<evidence type="ECO:0000256" key="1">
    <source>
        <dbReference type="SAM" id="MobiDB-lite"/>
    </source>
</evidence>
<keyword evidence="3" id="KW-1185">Reference proteome</keyword>
<sequence>MTKPVVHPDFDTPARHAGDGEGESRQRWRTVFVDGTILDSTTPSFDDKPAAEPRTRTVTRLDDEVAAVRKNVQDSARAVLAWLSAVVAHEGKTDLDDILDRCLRPGPDIERVNFAAMAEDIFRVTGVELSAKRVQTAVTHLRAAREKANEQAAAAAMPAKDELAERLAELDGRLRDNFATLTTQEPDGQAALRREIGTAVLTAVRSAAGRVIDRDFGEGIPDTVNLHALEGRFLGFVRDTLRQQAAFGLASDHPTLEHDLRRLLITLADHDATAEADMKLVMHGSAVVSSLLGVDSLPGVMAQLNVLVSGRGLIDTDLYVAEMVRLGHLAESLRDDAATKTFMNWVRRLPEDQRLPSPIRVASYCRSNATTRLLDKLFAGDLDPDALALADATQPPRTYLQLALDTHDRMLELDAGFTLTLTTHLLRHVVVAHLTRNKTDALAHLESLGPAKSLDRLEALIKFDNNDELVAEAQQLVIQAHPSLKRQLVCVR</sequence>
<accession>A0A7X0H6Z1</accession>
<dbReference type="AlphaFoldDB" id="A0A7X0H6Z1"/>
<dbReference type="Proteomes" id="UP000541810">
    <property type="component" value="Unassembled WGS sequence"/>
</dbReference>
<protein>
    <submittedName>
        <fullName evidence="2">Uncharacterized protein</fullName>
    </submittedName>
</protein>
<evidence type="ECO:0000313" key="2">
    <source>
        <dbReference type="EMBL" id="MBB6430421.1"/>
    </source>
</evidence>
<proteinExistence type="predicted"/>
<dbReference type="RefSeq" id="WP_184677939.1">
    <property type="nucleotide sequence ID" value="NZ_JACHGY010000001.1"/>
</dbReference>
<name>A0A7X0H6Z1_9BACT</name>
<gene>
    <name evidence="2" type="ORF">HNQ40_002227</name>
</gene>
<feature type="region of interest" description="Disordered" evidence="1">
    <location>
        <begin position="1"/>
        <end position="25"/>
    </location>
</feature>
<reference evidence="2 3" key="1">
    <citation type="submission" date="2020-08" db="EMBL/GenBank/DDBJ databases">
        <title>Genomic Encyclopedia of Type Strains, Phase IV (KMG-IV): sequencing the most valuable type-strain genomes for metagenomic binning, comparative biology and taxonomic classification.</title>
        <authorList>
            <person name="Goeker M."/>
        </authorList>
    </citation>
    <scope>NUCLEOTIDE SEQUENCE [LARGE SCALE GENOMIC DNA]</scope>
    <source>
        <strain evidence="2 3">DSM 103725</strain>
    </source>
</reference>
<dbReference type="EMBL" id="JACHGY010000001">
    <property type="protein sequence ID" value="MBB6430421.1"/>
    <property type="molecule type" value="Genomic_DNA"/>
</dbReference>
<organism evidence="2 3">
    <name type="scientific">Algisphaera agarilytica</name>
    <dbReference type="NCBI Taxonomy" id="1385975"/>
    <lineage>
        <taxon>Bacteria</taxon>
        <taxon>Pseudomonadati</taxon>
        <taxon>Planctomycetota</taxon>
        <taxon>Phycisphaerae</taxon>
        <taxon>Phycisphaerales</taxon>
        <taxon>Phycisphaeraceae</taxon>
        <taxon>Algisphaera</taxon>
    </lineage>
</organism>
<comment type="caution">
    <text evidence="2">The sequence shown here is derived from an EMBL/GenBank/DDBJ whole genome shotgun (WGS) entry which is preliminary data.</text>
</comment>
<evidence type="ECO:0000313" key="3">
    <source>
        <dbReference type="Proteomes" id="UP000541810"/>
    </source>
</evidence>